<comment type="caution">
    <text evidence="2">The sequence shown here is derived from an EMBL/GenBank/DDBJ whole genome shotgun (WGS) entry which is preliminary data.</text>
</comment>
<dbReference type="InterPro" id="IPR000713">
    <property type="entry name" value="Mur_ligase_N"/>
</dbReference>
<dbReference type="EMBL" id="AUZY01012850">
    <property type="protein sequence ID" value="EQD27515.1"/>
    <property type="molecule type" value="Genomic_DNA"/>
</dbReference>
<name>T0ZCC3_9ZZZZ</name>
<reference evidence="2" key="1">
    <citation type="submission" date="2013-08" db="EMBL/GenBank/DDBJ databases">
        <authorList>
            <person name="Mendez C."/>
            <person name="Richter M."/>
            <person name="Ferrer M."/>
            <person name="Sanchez J."/>
        </authorList>
    </citation>
    <scope>NUCLEOTIDE SEQUENCE</scope>
</reference>
<proteinExistence type="predicted"/>
<dbReference type="Pfam" id="PF01225">
    <property type="entry name" value="Mur_ligase"/>
    <property type="match status" value="1"/>
</dbReference>
<dbReference type="EC" id="6.3.2.-" evidence="2"/>
<gene>
    <name evidence="2" type="ORF">B1B_19125</name>
</gene>
<dbReference type="SUPFAM" id="SSF51984">
    <property type="entry name" value="MurCD N-terminal domain"/>
    <property type="match status" value="1"/>
</dbReference>
<feature type="domain" description="Mur ligase N-terminal catalytic" evidence="1">
    <location>
        <begin position="48"/>
        <end position="81"/>
    </location>
</feature>
<dbReference type="AlphaFoldDB" id="T0ZCC3"/>
<keyword evidence="2" id="KW-0436">Ligase</keyword>
<organism evidence="2">
    <name type="scientific">mine drainage metagenome</name>
    <dbReference type="NCBI Taxonomy" id="410659"/>
    <lineage>
        <taxon>unclassified sequences</taxon>
        <taxon>metagenomes</taxon>
        <taxon>ecological metagenomes</taxon>
    </lineage>
</organism>
<accession>T0ZCC3</accession>
<dbReference type="GO" id="GO:0016881">
    <property type="term" value="F:acid-amino acid ligase activity"/>
    <property type="evidence" value="ECO:0007669"/>
    <property type="project" value="InterPro"/>
</dbReference>
<protein>
    <submittedName>
        <fullName evidence="2">Protein containing Mur ligase</fullName>
        <ecNumber evidence="2">6.3.2.-</ecNumber>
    </submittedName>
</protein>
<reference evidence="2" key="2">
    <citation type="journal article" date="2014" name="ISME J.">
        <title>Microbial stratification in low pH oxic and suboxic macroscopic growths along an acid mine drainage.</title>
        <authorList>
            <person name="Mendez-Garcia C."/>
            <person name="Mesa V."/>
            <person name="Sprenger R.R."/>
            <person name="Richter M."/>
            <person name="Diez M.S."/>
            <person name="Solano J."/>
            <person name="Bargiela R."/>
            <person name="Golyshina O.V."/>
            <person name="Manteca A."/>
            <person name="Ramos J.L."/>
            <person name="Gallego J.R."/>
            <person name="Llorente I."/>
            <person name="Martins Dos Santos V.A."/>
            <person name="Jensen O.N."/>
            <person name="Pelaez A.I."/>
            <person name="Sanchez J."/>
            <person name="Ferrer M."/>
        </authorList>
    </citation>
    <scope>NUCLEOTIDE SEQUENCE</scope>
</reference>
<evidence type="ECO:0000259" key="1">
    <source>
        <dbReference type="Pfam" id="PF01225"/>
    </source>
</evidence>
<sequence>MVGALAEEFGIESNGRLWRKPVGDLGELFGGGDWVHGTAIGTMGLIMHVHVLGACGTFMGGVAALARSAGHRVTGSDRNVYRR</sequence>
<dbReference type="Gene3D" id="3.40.50.720">
    <property type="entry name" value="NAD(P)-binding Rossmann-like Domain"/>
    <property type="match status" value="1"/>
</dbReference>
<evidence type="ECO:0000313" key="2">
    <source>
        <dbReference type="EMBL" id="EQD27515.1"/>
    </source>
</evidence>